<accession>A0A150G734</accession>
<feature type="region of interest" description="Disordered" evidence="1">
    <location>
        <begin position="520"/>
        <end position="558"/>
    </location>
</feature>
<dbReference type="AlphaFoldDB" id="A0A150G734"/>
<feature type="region of interest" description="Disordered" evidence="1">
    <location>
        <begin position="306"/>
        <end position="327"/>
    </location>
</feature>
<evidence type="ECO:0000313" key="4">
    <source>
        <dbReference type="Proteomes" id="UP000075714"/>
    </source>
</evidence>
<feature type="region of interest" description="Disordered" evidence="1">
    <location>
        <begin position="454"/>
        <end position="474"/>
    </location>
</feature>
<keyword evidence="2" id="KW-0812">Transmembrane</keyword>
<feature type="region of interest" description="Disordered" evidence="1">
    <location>
        <begin position="835"/>
        <end position="864"/>
    </location>
</feature>
<feature type="compositionally biased region" description="Acidic residues" evidence="1">
    <location>
        <begin position="306"/>
        <end position="316"/>
    </location>
</feature>
<gene>
    <name evidence="3" type="ORF">GPECTOR_58g599</name>
</gene>
<evidence type="ECO:0000313" key="3">
    <source>
        <dbReference type="EMBL" id="KXZ45150.1"/>
    </source>
</evidence>
<protein>
    <submittedName>
        <fullName evidence="3">Uncharacterized protein</fullName>
    </submittedName>
</protein>
<feature type="region of interest" description="Disordered" evidence="1">
    <location>
        <begin position="371"/>
        <end position="415"/>
    </location>
</feature>
<dbReference type="Proteomes" id="UP000075714">
    <property type="component" value="Unassembled WGS sequence"/>
</dbReference>
<feature type="compositionally biased region" description="Gly residues" evidence="1">
    <location>
        <begin position="846"/>
        <end position="864"/>
    </location>
</feature>
<keyword evidence="4" id="KW-1185">Reference proteome</keyword>
<proteinExistence type="predicted"/>
<reference evidence="4" key="1">
    <citation type="journal article" date="2016" name="Nat. Commun.">
        <title>The Gonium pectorale genome demonstrates co-option of cell cycle regulation during the evolution of multicellularity.</title>
        <authorList>
            <person name="Hanschen E.R."/>
            <person name="Marriage T.N."/>
            <person name="Ferris P.J."/>
            <person name="Hamaji T."/>
            <person name="Toyoda A."/>
            <person name="Fujiyama A."/>
            <person name="Neme R."/>
            <person name="Noguchi H."/>
            <person name="Minakuchi Y."/>
            <person name="Suzuki M."/>
            <person name="Kawai-Toyooka H."/>
            <person name="Smith D.R."/>
            <person name="Sparks H."/>
            <person name="Anderson J."/>
            <person name="Bakaric R."/>
            <person name="Luria V."/>
            <person name="Karger A."/>
            <person name="Kirschner M.W."/>
            <person name="Durand P.M."/>
            <person name="Michod R.E."/>
            <person name="Nozaki H."/>
            <person name="Olson B.J."/>
        </authorList>
    </citation>
    <scope>NUCLEOTIDE SEQUENCE [LARGE SCALE GENOMIC DNA]</scope>
    <source>
        <strain evidence="4">NIES-2863</strain>
    </source>
</reference>
<comment type="caution">
    <text evidence="3">The sequence shown here is derived from an EMBL/GenBank/DDBJ whole genome shotgun (WGS) entry which is preliminary data.</text>
</comment>
<feature type="region of interest" description="Disordered" evidence="1">
    <location>
        <begin position="36"/>
        <end position="59"/>
    </location>
</feature>
<feature type="compositionally biased region" description="Low complexity" evidence="1">
    <location>
        <begin position="400"/>
        <end position="412"/>
    </location>
</feature>
<organism evidence="3 4">
    <name type="scientific">Gonium pectorale</name>
    <name type="common">Green alga</name>
    <dbReference type="NCBI Taxonomy" id="33097"/>
    <lineage>
        <taxon>Eukaryota</taxon>
        <taxon>Viridiplantae</taxon>
        <taxon>Chlorophyta</taxon>
        <taxon>core chlorophytes</taxon>
        <taxon>Chlorophyceae</taxon>
        <taxon>CS clade</taxon>
        <taxon>Chlamydomonadales</taxon>
        <taxon>Volvocaceae</taxon>
        <taxon>Gonium</taxon>
    </lineage>
</organism>
<evidence type="ECO:0000256" key="2">
    <source>
        <dbReference type="SAM" id="Phobius"/>
    </source>
</evidence>
<keyword evidence="2" id="KW-0472">Membrane</keyword>
<keyword evidence="2" id="KW-1133">Transmembrane helix</keyword>
<feature type="transmembrane region" description="Helical" evidence="2">
    <location>
        <begin position="692"/>
        <end position="710"/>
    </location>
</feature>
<evidence type="ECO:0000256" key="1">
    <source>
        <dbReference type="SAM" id="MobiDB-lite"/>
    </source>
</evidence>
<feature type="compositionally biased region" description="Low complexity" evidence="1">
    <location>
        <begin position="532"/>
        <end position="545"/>
    </location>
</feature>
<feature type="transmembrane region" description="Helical" evidence="2">
    <location>
        <begin position="805"/>
        <end position="827"/>
    </location>
</feature>
<dbReference type="EMBL" id="LSYV01000059">
    <property type="protein sequence ID" value="KXZ45150.1"/>
    <property type="molecule type" value="Genomic_DNA"/>
</dbReference>
<sequence length="864" mass="85727">MTPAPRPAVQLRSLVTVEGCVQLLMVVRVDELEEAQAAEGEEGHGREGWDSQEGQPGDAEAGCTLLHARLTDDVAAGGGGGSGGVGRGSSGGALLPAVARLLSCPTAGIATVGDGGTGGEGGVEFEEVSATAAGSGGAFVWPPAVPIASDLEPAGAGTAFGYTVQGGAGYEAQELLPPMQATAPAAADEEERADTAPARAAATSAGVDLEVLALLPAGRLRGRGAVRCVVAGPMGRSGRQAAHLDAPVRLEGVGGAAEASSMALARAMGVGGEDAEYRFARVTLPASALRCAGVLLLHLLPLNRDEGEEEGEEEERKDEAAAAAVGGGGAPLGTVPLLVLPAAAAREMSDLYGDVLGPGVVQVLERTLQHRGPPAPGLAGAAGGPPAASAPGPSEPPVDSTAASAAASAGTAHDPEPPLAAGALAAAAADLAESNLASFALDLGDIVAGLQPDSGADGSAGSGTSPSDDSAAAAVTETGAQVGGDWGPGEVVTAAVLGFLSEQGLVACLWAAQRALREGRLEPAPPAPPGPGTEAPRPSPNSSGSSRDDCTSPQPQPPPVLVVPLLWSPRAALLGFSPPSVEASYQSFKAAECAWMDLVGLAVAPSCAAQALLSTYREGSGGGGAAAAATAWHGGGLSGVLGAGVDALGGDGSGLGVPWVSVGVDGAAAAVTAAAAAATVQSWRLHMMLRGAHLVLVAAPLALALLPGYVRHRRRNQLLLLNGLLEATAVSAVTVPGPWGASLLPAPVAWFASLRRLNPQWLVRCLVEPCFSQLSPYLQVWLVLAGAPSLFAVTREAFGGWRAPALALAAACVLTRMGLSLATDTLTRRRFLRHHQRRGGDHGGGDDANGDGGDVIGNGGLVPA</sequence>
<name>A0A150G734_GONPE</name>